<dbReference type="EMBL" id="JACOPE010000001">
    <property type="protein sequence ID" value="MBC5683555.1"/>
    <property type="molecule type" value="Genomic_DNA"/>
</dbReference>
<accession>A0ABR7G7Y1</accession>
<gene>
    <name evidence="1" type="ORF">H8S40_08225</name>
</gene>
<evidence type="ECO:0000313" key="2">
    <source>
        <dbReference type="Proteomes" id="UP000631576"/>
    </source>
</evidence>
<dbReference type="Proteomes" id="UP000631576">
    <property type="component" value="Unassembled WGS sequence"/>
</dbReference>
<name>A0ABR7G7Y1_9FIRM</name>
<evidence type="ECO:0000313" key="1">
    <source>
        <dbReference type="EMBL" id="MBC5683555.1"/>
    </source>
</evidence>
<dbReference type="RefSeq" id="WP_186865020.1">
    <property type="nucleotide sequence ID" value="NZ_JACOPE010000001.1"/>
</dbReference>
<protein>
    <submittedName>
        <fullName evidence="1">Uncharacterized protein</fullName>
    </submittedName>
</protein>
<proteinExistence type="predicted"/>
<keyword evidence="2" id="KW-1185">Reference proteome</keyword>
<organism evidence="1 2">
    <name type="scientific">Ruminococcus hominis</name>
    <dbReference type="NCBI Taxonomy" id="2763065"/>
    <lineage>
        <taxon>Bacteria</taxon>
        <taxon>Bacillati</taxon>
        <taxon>Bacillota</taxon>
        <taxon>Clostridia</taxon>
        <taxon>Eubacteriales</taxon>
        <taxon>Oscillospiraceae</taxon>
        <taxon>Ruminococcus</taxon>
    </lineage>
</organism>
<reference evidence="1 2" key="1">
    <citation type="submission" date="2020-08" db="EMBL/GenBank/DDBJ databases">
        <title>Genome public.</title>
        <authorList>
            <person name="Liu C."/>
            <person name="Sun Q."/>
        </authorList>
    </citation>
    <scope>NUCLEOTIDE SEQUENCE [LARGE SCALE GENOMIC DNA]</scope>
    <source>
        <strain evidence="1 2">NSJ-13</strain>
    </source>
</reference>
<sequence length="63" mass="7080">MISYRGDEAIDWFGFSRLWSQNVGYAVTTSRIDSLNRRKTLSESLASARLLFCGKGDGVYGKQ</sequence>
<comment type="caution">
    <text evidence="1">The sequence shown here is derived from an EMBL/GenBank/DDBJ whole genome shotgun (WGS) entry which is preliminary data.</text>
</comment>